<accession>A5D5N4</accession>
<evidence type="ECO:0000256" key="1">
    <source>
        <dbReference type="SAM" id="Phobius"/>
    </source>
</evidence>
<dbReference type="PANTHER" id="PTHR41983:SF2">
    <property type="entry name" value="SHORT-CHAIN FATTY ACID TRANSPORTER-RELATED"/>
    <property type="match status" value="1"/>
</dbReference>
<name>A5D5N4_PELTS</name>
<feature type="transmembrane region" description="Helical" evidence="1">
    <location>
        <begin position="36"/>
        <end position="60"/>
    </location>
</feature>
<protein>
    <submittedName>
        <fullName evidence="2">Short chain fatty acids transporter</fullName>
    </submittedName>
</protein>
<dbReference type="eggNOG" id="COG2031">
    <property type="taxonomic scope" value="Bacteria"/>
</dbReference>
<feature type="transmembrane region" description="Helical" evidence="1">
    <location>
        <begin position="6"/>
        <end position="24"/>
    </location>
</feature>
<dbReference type="PANTHER" id="PTHR41983">
    <property type="entry name" value="SHORT-CHAIN FATTY ACID TRANSPORTER-RELATED"/>
    <property type="match status" value="1"/>
</dbReference>
<feature type="transmembrane region" description="Helical" evidence="1">
    <location>
        <begin position="112"/>
        <end position="136"/>
    </location>
</feature>
<reference evidence="3" key="1">
    <citation type="journal article" date="2008" name="Genome Res.">
        <title>The genome of Pelotomaculum thermopropionicum reveals niche-associated evolution in anaerobic microbiota.</title>
        <authorList>
            <person name="Kosaka T."/>
            <person name="Kato S."/>
            <person name="Shimoyama T."/>
            <person name="Ishii S."/>
            <person name="Abe T."/>
            <person name="Watanabe K."/>
        </authorList>
    </citation>
    <scope>NUCLEOTIDE SEQUENCE [LARGE SCALE GENOMIC DNA]</scope>
    <source>
        <strain evidence="3">DSM 13744 / JCM 10971 / SI</strain>
    </source>
</reference>
<keyword evidence="1" id="KW-0812">Transmembrane</keyword>
<sequence length="137" mass="15188">MLQYPFYAGIMAIMAGSGLVNTIAKWFVDISTPQTLPFWGLISSFVINFFAPSAGGHWAIQGPFMVEAAKNLNADMAKTAMSVMMGNAWNDLVQPFWLLPTLAISRLQLRDIMGYTVLDAIWVCIVFSVGILIWGYM</sequence>
<dbReference type="GO" id="GO:0005886">
    <property type="term" value="C:plasma membrane"/>
    <property type="evidence" value="ECO:0007669"/>
    <property type="project" value="TreeGrafter"/>
</dbReference>
<dbReference type="AlphaFoldDB" id="A5D5N4"/>
<dbReference type="Pfam" id="PF02667">
    <property type="entry name" value="SCFA_trans"/>
    <property type="match status" value="1"/>
</dbReference>
<proteinExistence type="predicted"/>
<dbReference type="HOGENOM" id="CLU_123811_1_0_9"/>
<keyword evidence="1" id="KW-0472">Membrane</keyword>
<organism evidence="2 3">
    <name type="scientific">Pelotomaculum thermopropionicum (strain DSM 13744 / JCM 10971 / SI)</name>
    <dbReference type="NCBI Taxonomy" id="370438"/>
    <lineage>
        <taxon>Bacteria</taxon>
        <taxon>Bacillati</taxon>
        <taxon>Bacillota</taxon>
        <taxon>Clostridia</taxon>
        <taxon>Eubacteriales</taxon>
        <taxon>Desulfotomaculaceae</taxon>
        <taxon>Pelotomaculum</taxon>
    </lineage>
</organism>
<dbReference type="STRING" id="370438.PTH_0275"/>
<evidence type="ECO:0000313" key="3">
    <source>
        <dbReference type="Proteomes" id="UP000006556"/>
    </source>
</evidence>
<keyword evidence="1" id="KW-1133">Transmembrane helix</keyword>
<evidence type="ECO:0000313" key="2">
    <source>
        <dbReference type="EMBL" id="BAF58456.1"/>
    </source>
</evidence>
<dbReference type="KEGG" id="pth:PTH_0275"/>
<dbReference type="Proteomes" id="UP000006556">
    <property type="component" value="Chromosome"/>
</dbReference>
<gene>
    <name evidence="2" type="primary">AtoE</name>
    <name evidence="2" type="ordered locus">PTH_0275</name>
</gene>
<dbReference type="EMBL" id="AP009389">
    <property type="protein sequence ID" value="BAF58456.1"/>
    <property type="molecule type" value="Genomic_DNA"/>
</dbReference>
<keyword evidence="3" id="KW-1185">Reference proteome</keyword>
<dbReference type="InterPro" id="IPR006160">
    <property type="entry name" value="SCFA_transpt_AtoE"/>
</dbReference>